<dbReference type="RefSeq" id="WP_368502780.1">
    <property type="nucleotide sequence ID" value="NZ_CP162550.1"/>
</dbReference>
<feature type="signal peptide" evidence="1">
    <location>
        <begin position="1"/>
        <end position="24"/>
    </location>
</feature>
<keyword evidence="1" id="KW-0732">Signal</keyword>
<reference evidence="2" key="1">
    <citation type="submission" date="2024-07" db="EMBL/GenBank/DDBJ databases">
        <title>Identification and characteristics of an arsenic-resistant bacterial isolate, which belongs to a novel species.</title>
        <authorList>
            <person name="Juszczyk A."/>
            <person name="Kowalczyk A."/>
            <person name="Was K."/>
            <person name="Kosowicz W."/>
            <person name="Budzyn A."/>
            <person name="Latowski D."/>
        </authorList>
    </citation>
    <scope>NUCLEOTIDE SEQUENCE</scope>
    <source>
        <strain evidence="2">As8PL</strain>
        <plasmid evidence="2">unnamed</plasmid>
    </source>
</reference>
<name>A0AB39BN49_9BACI</name>
<accession>A0AB39BN49</accession>
<dbReference type="EMBL" id="CP162550">
    <property type="protein sequence ID" value="XDI35164.1"/>
    <property type="molecule type" value="Genomic_DNA"/>
</dbReference>
<geneLocation type="plasmid" evidence="2">
    <name>unnamed</name>
</geneLocation>
<keyword evidence="2" id="KW-0614">Plasmid</keyword>
<evidence type="ECO:0000256" key="1">
    <source>
        <dbReference type="SAM" id="SignalP"/>
    </source>
</evidence>
<protein>
    <recommendedName>
        <fullName evidence="3">PepSY domain-containing protein</fullName>
    </recommendedName>
</protein>
<dbReference type="AlphaFoldDB" id="A0AB39BN49"/>
<evidence type="ECO:0000313" key="2">
    <source>
        <dbReference type="EMBL" id="XDI35164.1"/>
    </source>
</evidence>
<sequence>MSKKFMSICFTSILLLFGGFSVTAQEETDSEEVLNNYLNAMVDQNVEKILEIVNDERYNDQEIKQVYIKALAEEENLLSYTILEKNRDNYIVELSFDDGLVTHMEIEILNNKVLISEDNVQIPQNLDQTSPVEGLSEFQTMSLYPPTLATFVISNQAANTTRVTSTYSGLREFGIFVSSFSTSATNNRYVRVNLRKVRTAFPDVLLNTATANGQIYISASTGFTTSDRVYAQFEFPSNTGSRTYSTSGTVHGR</sequence>
<feature type="chain" id="PRO_5044317351" description="PepSY domain-containing protein" evidence="1">
    <location>
        <begin position="25"/>
        <end position="253"/>
    </location>
</feature>
<gene>
    <name evidence="2" type="ORF">AB3N04_00125</name>
</gene>
<proteinExistence type="predicted"/>
<evidence type="ECO:0008006" key="3">
    <source>
        <dbReference type="Google" id="ProtNLM"/>
    </source>
</evidence>
<organism evidence="2">
    <name type="scientific">Alkalihalophilus sp. As8PL</name>
    <dbReference type="NCBI Taxonomy" id="3237103"/>
    <lineage>
        <taxon>Bacteria</taxon>
        <taxon>Bacillati</taxon>
        <taxon>Bacillota</taxon>
        <taxon>Bacilli</taxon>
        <taxon>Bacillales</taxon>
        <taxon>Bacillaceae</taxon>
        <taxon>Alkalihalophilus</taxon>
    </lineage>
</organism>